<name>A0A6N8JAV1_9BACT</name>
<keyword evidence="2" id="KW-0560">Oxidoreductase</keyword>
<dbReference type="Pfam" id="PF07992">
    <property type="entry name" value="Pyr_redox_2"/>
    <property type="match status" value="1"/>
</dbReference>
<evidence type="ECO:0000259" key="3">
    <source>
        <dbReference type="Pfam" id="PF07992"/>
    </source>
</evidence>
<feature type="domain" description="FAD/NAD(P)-binding" evidence="3">
    <location>
        <begin position="8"/>
        <end position="280"/>
    </location>
</feature>
<dbReference type="AlphaFoldDB" id="A0A6N8JAV1"/>
<dbReference type="PANTHER" id="PTHR48105">
    <property type="entry name" value="THIOREDOXIN REDUCTASE 1-RELATED-RELATED"/>
    <property type="match status" value="1"/>
</dbReference>
<dbReference type="InterPro" id="IPR036188">
    <property type="entry name" value="FAD/NAD-bd_sf"/>
</dbReference>
<dbReference type="InterPro" id="IPR050097">
    <property type="entry name" value="Ferredoxin-NADP_redctase_2"/>
</dbReference>
<dbReference type="OrthoDB" id="9806179at2"/>
<evidence type="ECO:0000313" key="5">
    <source>
        <dbReference type="Proteomes" id="UP000468388"/>
    </source>
</evidence>
<dbReference type="SUPFAM" id="SSF51905">
    <property type="entry name" value="FAD/NAD(P)-binding domain"/>
    <property type="match status" value="1"/>
</dbReference>
<dbReference type="Proteomes" id="UP000468388">
    <property type="component" value="Unassembled WGS sequence"/>
</dbReference>
<evidence type="ECO:0000256" key="2">
    <source>
        <dbReference type="ARBA" id="ARBA00023002"/>
    </source>
</evidence>
<reference evidence="4 5" key="1">
    <citation type="submission" date="2019-12" db="EMBL/GenBank/DDBJ databases">
        <title>The draft genomic sequence of strain Chitinophaga oryziterrae JCM 16595.</title>
        <authorList>
            <person name="Zhang X."/>
        </authorList>
    </citation>
    <scope>NUCLEOTIDE SEQUENCE [LARGE SCALE GENOMIC DNA]</scope>
    <source>
        <strain evidence="4 5">JCM 16595</strain>
    </source>
</reference>
<keyword evidence="5" id="KW-1185">Reference proteome</keyword>
<dbReference type="GO" id="GO:0016491">
    <property type="term" value="F:oxidoreductase activity"/>
    <property type="evidence" value="ECO:0007669"/>
    <property type="project" value="UniProtKB-KW"/>
</dbReference>
<sequence>MKENNDVDVVIIGGSYAGLAAGMSMGRALRNVLIIDSGNPCNKQTPHSHNFLTQDGQTPAYITETALSQVLAYPTVKFTKDTVTDVTGSDNQFVVTTLSGTVIHAGKILFATGIKDIMPAIEGFSACWGISVIHCPYCHGYEYRGQYTGILLNGETAVEFTTLISNWTDKLTVFTNGKSTIPAGSIKADIVEKEIARIHHTNGRMEYLVFTDGSTQHLNALYARLPFVQHTTIPAALGCKLTEQGYIEVNEFKNTSIPGVFAAGDNTTPMRSVAGAVGAGTLVGAVIVRELLGM</sequence>
<proteinExistence type="predicted"/>
<evidence type="ECO:0000313" key="4">
    <source>
        <dbReference type="EMBL" id="MVT41671.1"/>
    </source>
</evidence>
<dbReference type="EMBL" id="WRXO01000003">
    <property type="protein sequence ID" value="MVT41671.1"/>
    <property type="molecule type" value="Genomic_DNA"/>
</dbReference>
<keyword evidence="1" id="KW-0285">Flavoprotein</keyword>
<dbReference type="RefSeq" id="WP_157300302.1">
    <property type="nucleotide sequence ID" value="NZ_BAAAZB010000006.1"/>
</dbReference>
<gene>
    <name evidence="4" type="ORF">GO495_13865</name>
</gene>
<dbReference type="PRINTS" id="PR00469">
    <property type="entry name" value="PNDRDTASEII"/>
</dbReference>
<dbReference type="PRINTS" id="PR00368">
    <property type="entry name" value="FADPNR"/>
</dbReference>
<dbReference type="InterPro" id="IPR023753">
    <property type="entry name" value="FAD/NAD-binding_dom"/>
</dbReference>
<comment type="caution">
    <text evidence="4">The sequence shown here is derived from an EMBL/GenBank/DDBJ whole genome shotgun (WGS) entry which is preliminary data.</text>
</comment>
<evidence type="ECO:0000256" key="1">
    <source>
        <dbReference type="ARBA" id="ARBA00022630"/>
    </source>
</evidence>
<dbReference type="Gene3D" id="3.50.50.60">
    <property type="entry name" value="FAD/NAD(P)-binding domain"/>
    <property type="match status" value="2"/>
</dbReference>
<organism evidence="4 5">
    <name type="scientific">Chitinophaga oryziterrae</name>
    <dbReference type="NCBI Taxonomy" id="1031224"/>
    <lineage>
        <taxon>Bacteria</taxon>
        <taxon>Pseudomonadati</taxon>
        <taxon>Bacteroidota</taxon>
        <taxon>Chitinophagia</taxon>
        <taxon>Chitinophagales</taxon>
        <taxon>Chitinophagaceae</taxon>
        <taxon>Chitinophaga</taxon>
    </lineage>
</organism>
<protein>
    <submittedName>
        <fullName evidence="4">NAD(P)/FAD-dependent oxidoreductase</fullName>
    </submittedName>
</protein>
<accession>A0A6N8JAV1</accession>